<comment type="caution">
    <text evidence="2">The sequence shown here is derived from an EMBL/GenBank/DDBJ whole genome shotgun (WGS) entry which is preliminary data.</text>
</comment>
<accession>A0A179V8A4</accession>
<dbReference type="AlphaFoldDB" id="A0A179V8A4"/>
<evidence type="ECO:0000256" key="1">
    <source>
        <dbReference type="SAM" id="Coils"/>
    </source>
</evidence>
<reference evidence="2 3" key="1">
    <citation type="submission" date="2016-01" db="EMBL/GenBank/DDBJ databases">
        <title>Mycobacterium immunogenum strain CD11_6 genome sequencing and assembly.</title>
        <authorList>
            <person name="Kaur G."/>
            <person name="Nair G.R."/>
            <person name="Mayilraj S."/>
        </authorList>
    </citation>
    <scope>NUCLEOTIDE SEQUENCE [LARGE SCALE GENOMIC DNA]</scope>
    <source>
        <strain evidence="2 3">CD11-6</strain>
    </source>
</reference>
<protein>
    <submittedName>
        <fullName evidence="2">Channel-forming protein</fullName>
    </submittedName>
</protein>
<dbReference type="EMBL" id="LQYE01000027">
    <property type="protein sequence ID" value="OAT68120.1"/>
    <property type="molecule type" value="Genomic_DNA"/>
</dbReference>
<dbReference type="Pfam" id="PF11382">
    <property type="entry name" value="MctB"/>
    <property type="match status" value="1"/>
</dbReference>
<name>A0A179V8A4_9MYCO</name>
<dbReference type="GO" id="GO:0055070">
    <property type="term" value="P:copper ion homeostasis"/>
    <property type="evidence" value="ECO:0007669"/>
    <property type="project" value="InterPro"/>
</dbReference>
<evidence type="ECO:0000313" key="3">
    <source>
        <dbReference type="Proteomes" id="UP000186919"/>
    </source>
</evidence>
<dbReference type="InterPro" id="IPR021522">
    <property type="entry name" value="MctB"/>
</dbReference>
<sequence>MITLRQHAISLAAVFLALAVGVVLGSGLLNDTLLSGLREDKRSQQRQIEDLNQDKNALNEKLNAASNFDATMAPRMVRDALADRKVVLITTPEADRSDVDGIAQLISTAGGSVSGRIGLTDQFTDANQGERLRTIVNSSILPAGTQLRTDAVDQGSQAGDLVGIVLQIPQHKPEEPPPAVTDEQRNTALTALRQSGFITYTDGQVAPGNLAVVITGGALPNDAGNKGSTVARFAAALDRRGSGAVLTGRSGSANGIAAVAVTRADSSMASAASTVDDIEMASGRITTVLALREQADGHSGRYGLGPGATSITVP</sequence>
<gene>
    <name evidence="2" type="ORF">AWB85_09750</name>
</gene>
<dbReference type="Proteomes" id="UP000186919">
    <property type="component" value="Unassembled WGS sequence"/>
</dbReference>
<proteinExistence type="predicted"/>
<feature type="coiled-coil region" evidence="1">
    <location>
        <begin position="34"/>
        <end position="68"/>
    </location>
</feature>
<evidence type="ECO:0000313" key="2">
    <source>
        <dbReference type="EMBL" id="OAT68120.1"/>
    </source>
</evidence>
<dbReference type="RefSeq" id="WP_064631041.1">
    <property type="nucleotide sequence ID" value="NZ_LQYE01000027.1"/>
</dbReference>
<organism evidence="2 3">
    <name type="scientific">Mycobacteroides immunogenum</name>
    <dbReference type="NCBI Taxonomy" id="83262"/>
    <lineage>
        <taxon>Bacteria</taxon>
        <taxon>Bacillati</taxon>
        <taxon>Actinomycetota</taxon>
        <taxon>Actinomycetes</taxon>
        <taxon>Mycobacteriales</taxon>
        <taxon>Mycobacteriaceae</taxon>
        <taxon>Mycobacteroides</taxon>
    </lineage>
</organism>
<keyword evidence="1" id="KW-0175">Coiled coil</keyword>
<dbReference type="GO" id="GO:0016020">
    <property type="term" value="C:membrane"/>
    <property type="evidence" value="ECO:0007669"/>
    <property type="project" value="InterPro"/>
</dbReference>